<organism evidence="1 2">
    <name type="scientific">Gigaspora margarita</name>
    <dbReference type="NCBI Taxonomy" id="4874"/>
    <lineage>
        <taxon>Eukaryota</taxon>
        <taxon>Fungi</taxon>
        <taxon>Fungi incertae sedis</taxon>
        <taxon>Mucoromycota</taxon>
        <taxon>Glomeromycotina</taxon>
        <taxon>Glomeromycetes</taxon>
        <taxon>Diversisporales</taxon>
        <taxon>Gigasporaceae</taxon>
        <taxon>Gigaspora</taxon>
    </lineage>
</organism>
<sequence>MESSCPTYTDAQSVDTELNFAKKNIDSNKFPNILETDNFIPKKHIEELKLRCNRRTNDNLQLFKKECKNKLNCLLVLEDGNGETLNYLQTHVQNIANLGYTPLDHSQEISHVNFQCLNFKNYDVVENLDICGIFLFEISLSKQLEHIIKTKCFHSLILNAIKELSKESSGCLDMDPDIQGRIENKSTA</sequence>
<protein>
    <submittedName>
        <fullName evidence="1">4087_t:CDS:1</fullName>
    </submittedName>
</protein>
<comment type="caution">
    <text evidence="1">The sequence shown here is derived from an EMBL/GenBank/DDBJ whole genome shotgun (WGS) entry which is preliminary data.</text>
</comment>
<name>A0ABN7UW26_GIGMA</name>
<accession>A0ABN7UW26</accession>
<reference evidence="1 2" key="1">
    <citation type="submission" date="2021-06" db="EMBL/GenBank/DDBJ databases">
        <authorList>
            <person name="Kallberg Y."/>
            <person name="Tangrot J."/>
            <person name="Rosling A."/>
        </authorList>
    </citation>
    <scope>NUCLEOTIDE SEQUENCE [LARGE SCALE GENOMIC DNA]</scope>
    <source>
        <strain evidence="1 2">120-4 pot B 10/14</strain>
    </source>
</reference>
<proteinExistence type="predicted"/>
<dbReference type="EMBL" id="CAJVQB010006658">
    <property type="protein sequence ID" value="CAG8688931.1"/>
    <property type="molecule type" value="Genomic_DNA"/>
</dbReference>
<evidence type="ECO:0000313" key="2">
    <source>
        <dbReference type="Proteomes" id="UP000789901"/>
    </source>
</evidence>
<keyword evidence="2" id="KW-1185">Reference proteome</keyword>
<evidence type="ECO:0000313" key="1">
    <source>
        <dbReference type="EMBL" id="CAG8688931.1"/>
    </source>
</evidence>
<dbReference type="Proteomes" id="UP000789901">
    <property type="component" value="Unassembled WGS sequence"/>
</dbReference>
<gene>
    <name evidence="1" type="ORF">GMARGA_LOCUS11384</name>
</gene>
<feature type="non-terminal residue" evidence="1">
    <location>
        <position position="188"/>
    </location>
</feature>